<dbReference type="HOGENOM" id="CLU_3263346_0_0_1"/>
<dbReference type="EMBL" id="JH431957">
    <property type="status" value="NOT_ANNOTATED_CDS"/>
    <property type="molecule type" value="Genomic_DNA"/>
</dbReference>
<dbReference type="Proteomes" id="UP000014500">
    <property type="component" value="Unassembled WGS sequence"/>
</dbReference>
<reference evidence="3" key="1">
    <citation type="submission" date="2011-05" db="EMBL/GenBank/DDBJ databases">
        <authorList>
            <person name="Richards S.R."/>
            <person name="Qu J."/>
            <person name="Jiang H."/>
            <person name="Jhangiani S.N."/>
            <person name="Agravi P."/>
            <person name="Goodspeed R."/>
            <person name="Gross S."/>
            <person name="Mandapat C."/>
            <person name="Jackson L."/>
            <person name="Mathew T."/>
            <person name="Pu L."/>
            <person name="Thornton R."/>
            <person name="Saada N."/>
            <person name="Wilczek-Boney K.B."/>
            <person name="Lee S."/>
            <person name="Kovar C."/>
            <person name="Wu Y."/>
            <person name="Scherer S.E."/>
            <person name="Worley K.C."/>
            <person name="Muzny D.M."/>
            <person name="Gibbs R."/>
        </authorList>
    </citation>
    <scope>NUCLEOTIDE SEQUENCE</scope>
    <source>
        <strain evidence="3">Brora</strain>
    </source>
</reference>
<keyword evidence="1" id="KW-0732">Signal</keyword>
<accession>T1JMA2</accession>
<dbReference type="AlphaFoldDB" id="T1JMA2"/>
<evidence type="ECO:0000313" key="2">
    <source>
        <dbReference type="EnsemblMetazoa" id="SMAR014982-PA"/>
    </source>
</evidence>
<feature type="chain" id="PRO_5004580460" evidence="1">
    <location>
        <begin position="27"/>
        <end position="42"/>
    </location>
</feature>
<protein>
    <submittedName>
        <fullName evidence="2">Uncharacterized protein</fullName>
    </submittedName>
</protein>
<keyword evidence="3" id="KW-1185">Reference proteome</keyword>
<sequence>MKSSHASTSHLHPILIFYLIWPLVNLQTEGSRDPSGTRVEFY</sequence>
<name>T1JMA2_STRMM</name>
<evidence type="ECO:0000313" key="3">
    <source>
        <dbReference type="Proteomes" id="UP000014500"/>
    </source>
</evidence>
<reference evidence="2" key="2">
    <citation type="submission" date="2015-02" db="UniProtKB">
        <authorList>
            <consortium name="EnsemblMetazoa"/>
        </authorList>
    </citation>
    <scope>IDENTIFICATION</scope>
</reference>
<organism evidence="2 3">
    <name type="scientific">Strigamia maritima</name>
    <name type="common">European centipede</name>
    <name type="synonym">Geophilus maritimus</name>
    <dbReference type="NCBI Taxonomy" id="126957"/>
    <lineage>
        <taxon>Eukaryota</taxon>
        <taxon>Metazoa</taxon>
        <taxon>Ecdysozoa</taxon>
        <taxon>Arthropoda</taxon>
        <taxon>Myriapoda</taxon>
        <taxon>Chilopoda</taxon>
        <taxon>Pleurostigmophora</taxon>
        <taxon>Geophilomorpha</taxon>
        <taxon>Linotaeniidae</taxon>
        <taxon>Strigamia</taxon>
    </lineage>
</organism>
<evidence type="ECO:0000256" key="1">
    <source>
        <dbReference type="SAM" id="SignalP"/>
    </source>
</evidence>
<proteinExistence type="predicted"/>
<feature type="signal peptide" evidence="1">
    <location>
        <begin position="1"/>
        <end position="26"/>
    </location>
</feature>
<dbReference type="EnsemblMetazoa" id="SMAR014982-RA">
    <property type="protein sequence ID" value="SMAR014982-PA"/>
    <property type="gene ID" value="SMAR014982"/>
</dbReference>